<dbReference type="EMBL" id="MSDF01000052">
    <property type="protein sequence ID" value="OPA86365.1"/>
    <property type="molecule type" value="Genomic_DNA"/>
</dbReference>
<protein>
    <submittedName>
        <fullName evidence="1">Uncharacterized protein</fullName>
    </submittedName>
</protein>
<reference evidence="1 2" key="1">
    <citation type="submission" date="2016-12" db="EMBL/GenBank/DDBJ databases">
        <title>Draft genome sequences of seven strains of Pseudomonas fluorescens that produce 4-formylaminooxyvinylglycine.</title>
        <authorList>
            <person name="Okrent R.A."/>
            <person name="Manning V.A."/>
            <person name="Trippe K.M."/>
        </authorList>
    </citation>
    <scope>NUCLEOTIDE SEQUENCE [LARGE SCALE GENOMIC DNA]</scope>
    <source>
        <strain evidence="1 2">P5A</strain>
    </source>
</reference>
<sequence>MTLLFILVQVWHVQSAPEEKKQERERQLKASALIMNAQSGKMLDGSTRLDSVTYDHEVMRISYTVTDFSKDDVDSEEFAKNAKASLASATCTGKGLGEFVKSGLSVHYIFQDSTRSPIFEFQIDKSDCL</sequence>
<accession>A0A1T2Y2Z7</accession>
<gene>
    <name evidence="1" type="ORF">BFW87_26300</name>
</gene>
<dbReference type="AlphaFoldDB" id="A0A1T2Y2Z7"/>
<organism evidence="1 2">
    <name type="scientific">Pseudomonas fluorescens</name>
    <dbReference type="NCBI Taxonomy" id="294"/>
    <lineage>
        <taxon>Bacteria</taxon>
        <taxon>Pseudomonadati</taxon>
        <taxon>Pseudomonadota</taxon>
        <taxon>Gammaproteobacteria</taxon>
        <taxon>Pseudomonadales</taxon>
        <taxon>Pseudomonadaceae</taxon>
        <taxon>Pseudomonas</taxon>
    </lineage>
</organism>
<evidence type="ECO:0000313" key="1">
    <source>
        <dbReference type="EMBL" id="OPA86365.1"/>
    </source>
</evidence>
<evidence type="ECO:0000313" key="2">
    <source>
        <dbReference type="Proteomes" id="UP000190965"/>
    </source>
</evidence>
<proteinExistence type="predicted"/>
<comment type="caution">
    <text evidence="1">The sequence shown here is derived from an EMBL/GenBank/DDBJ whole genome shotgun (WGS) entry which is preliminary data.</text>
</comment>
<dbReference type="Proteomes" id="UP000190965">
    <property type="component" value="Unassembled WGS sequence"/>
</dbReference>
<name>A0A1T2Y2Z7_PSEFL</name>
<dbReference type="OrthoDB" id="6888698at2"/>
<dbReference type="Gene3D" id="3.30.300.250">
    <property type="match status" value="1"/>
</dbReference>